<reference evidence="3 4" key="1">
    <citation type="journal article" date="2012" name="PLoS Pathog.">
        <title>Diverse lifestyles and strategies of plant pathogenesis encoded in the genomes of eighteen Dothideomycetes fungi.</title>
        <authorList>
            <person name="Ohm R.A."/>
            <person name="Feau N."/>
            <person name="Henrissat B."/>
            <person name="Schoch C.L."/>
            <person name="Horwitz B.A."/>
            <person name="Barry K.W."/>
            <person name="Condon B.J."/>
            <person name="Copeland A.C."/>
            <person name="Dhillon B."/>
            <person name="Glaser F."/>
            <person name="Hesse C.N."/>
            <person name="Kosti I."/>
            <person name="LaButti K."/>
            <person name="Lindquist E.A."/>
            <person name="Lucas S."/>
            <person name="Salamov A.A."/>
            <person name="Bradshaw R.E."/>
            <person name="Ciuffetti L."/>
            <person name="Hamelin R.C."/>
            <person name="Kema G.H.J."/>
            <person name="Lawrence C."/>
            <person name="Scott J.A."/>
            <person name="Spatafora J.W."/>
            <person name="Turgeon B.G."/>
            <person name="de Wit P.J.G.M."/>
            <person name="Zhong S."/>
            <person name="Goodwin S.B."/>
            <person name="Grigoriev I.V."/>
        </authorList>
    </citation>
    <scope>NUCLEOTIDE SEQUENCE [LARGE SCALE GENOMIC DNA]</scope>
    <source>
        <strain evidence="4">28A</strain>
    </source>
</reference>
<gene>
    <name evidence="3" type="ORF">SETTUDRAFT_136299</name>
</gene>
<evidence type="ECO:0000313" key="3">
    <source>
        <dbReference type="EMBL" id="EOA87471.1"/>
    </source>
</evidence>
<feature type="chain" id="PRO_5004353232" evidence="2">
    <location>
        <begin position="21"/>
        <end position="338"/>
    </location>
</feature>
<dbReference type="RefSeq" id="XP_008025862.1">
    <property type="nucleotide sequence ID" value="XM_008027671.1"/>
</dbReference>
<proteinExistence type="predicted"/>
<dbReference type="GeneID" id="19396350"/>
<evidence type="ECO:0000313" key="4">
    <source>
        <dbReference type="Proteomes" id="UP000016935"/>
    </source>
</evidence>
<dbReference type="EMBL" id="KB908592">
    <property type="protein sequence ID" value="EOA87471.1"/>
    <property type="molecule type" value="Genomic_DNA"/>
</dbReference>
<keyword evidence="2" id="KW-0732">Signal</keyword>
<keyword evidence="4" id="KW-1185">Reference proteome</keyword>
<dbReference type="STRING" id="671987.R0IS08"/>
<evidence type="ECO:0000256" key="2">
    <source>
        <dbReference type="SAM" id="SignalP"/>
    </source>
</evidence>
<feature type="signal peptide" evidence="2">
    <location>
        <begin position="1"/>
        <end position="20"/>
    </location>
</feature>
<protein>
    <submittedName>
        <fullName evidence="3">Uncharacterized protein</fullName>
    </submittedName>
</protein>
<dbReference type="HOGENOM" id="CLU_754680_0_0_1"/>
<organism evidence="3 4">
    <name type="scientific">Exserohilum turcicum (strain 28A)</name>
    <name type="common">Northern leaf blight fungus</name>
    <name type="synonym">Setosphaeria turcica</name>
    <dbReference type="NCBI Taxonomy" id="671987"/>
    <lineage>
        <taxon>Eukaryota</taxon>
        <taxon>Fungi</taxon>
        <taxon>Dikarya</taxon>
        <taxon>Ascomycota</taxon>
        <taxon>Pezizomycotina</taxon>
        <taxon>Dothideomycetes</taxon>
        <taxon>Pleosporomycetidae</taxon>
        <taxon>Pleosporales</taxon>
        <taxon>Pleosporineae</taxon>
        <taxon>Pleosporaceae</taxon>
        <taxon>Exserohilum</taxon>
    </lineage>
</organism>
<dbReference type="Proteomes" id="UP000016935">
    <property type="component" value="Unassembled WGS sequence"/>
</dbReference>
<sequence>MRSFYQVAVLALPLLSLARAAEVKKQAELQKPIYASAQEAFQDLLNALPEESLHAALSGLKDFKNGVFESYHRGVEHVHHNNPELATKLIVDAVNDLKKRQTPSNGTLPATDSSAPASTPTPTPTPTPSQNSPPPAQSSSPAPSPGTSQPPPDTTTTQTTTQRPAIIPVVATVTKDGTTIVQTTEVLSQVTASVAVTVVQTNSQGKTITTTENKPAVIKTTTDKDGRTTVTTSAANYAPTAGQVQTTTNQQGSVFVTTYTPGGGLVSSIKLITTTDAQGQQSTLTSYEFVDPVQPTATSNNDRPTGSRPDGPSLQTGAAVKNQVQYAALGLGAMALFF</sequence>
<accession>R0IS08</accession>
<reference evidence="3 4" key="2">
    <citation type="journal article" date="2013" name="PLoS Genet.">
        <title>Comparative genome structure, secondary metabolite, and effector coding capacity across Cochliobolus pathogens.</title>
        <authorList>
            <person name="Condon B.J."/>
            <person name="Leng Y."/>
            <person name="Wu D."/>
            <person name="Bushley K.E."/>
            <person name="Ohm R.A."/>
            <person name="Otillar R."/>
            <person name="Martin J."/>
            <person name="Schackwitz W."/>
            <person name="Grimwood J."/>
            <person name="MohdZainudin N."/>
            <person name="Xue C."/>
            <person name="Wang R."/>
            <person name="Manning V.A."/>
            <person name="Dhillon B."/>
            <person name="Tu Z.J."/>
            <person name="Steffenson B.J."/>
            <person name="Salamov A."/>
            <person name="Sun H."/>
            <person name="Lowry S."/>
            <person name="LaButti K."/>
            <person name="Han J."/>
            <person name="Copeland A."/>
            <person name="Lindquist E."/>
            <person name="Barry K."/>
            <person name="Schmutz J."/>
            <person name="Baker S.E."/>
            <person name="Ciuffetti L.M."/>
            <person name="Grigoriev I.V."/>
            <person name="Zhong S."/>
            <person name="Turgeon B.G."/>
        </authorList>
    </citation>
    <scope>NUCLEOTIDE SEQUENCE [LARGE SCALE GENOMIC DNA]</scope>
    <source>
        <strain evidence="4">28A</strain>
    </source>
</reference>
<name>R0IS08_EXST2</name>
<feature type="region of interest" description="Disordered" evidence="1">
    <location>
        <begin position="99"/>
        <end position="167"/>
    </location>
</feature>
<evidence type="ECO:0000256" key="1">
    <source>
        <dbReference type="SAM" id="MobiDB-lite"/>
    </source>
</evidence>
<feature type="compositionally biased region" description="Pro residues" evidence="1">
    <location>
        <begin position="119"/>
        <end position="153"/>
    </location>
</feature>
<dbReference type="AlphaFoldDB" id="R0IS08"/>
<feature type="compositionally biased region" description="Low complexity" evidence="1">
    <location>
        <begin position="109"/>
        <end position="118"/>
    </location>
</feature>
<dbReference type="OrthoDB" id="5427732at2759"/>
<feature type="compositionally biased region" description="Polar residues" evidence="1">
    <location>
        <begin position="295"/>
        <end position="304"/>
    </location>
</feature>
<dbReference type="eggNOG" id="ENOG502SURR">
    <property type="taxonomic scope" value="Eukaryota"/>
</dbReference>
<feature type="region of interest" description="Disordered" evidence="1">
    <location>
        <begin position="292"/>
        <end position="316"/>
    </location>
</feature>